<dbReference type="Gene3D" id="3.40.50.1980">
    <property type="entry name" value="Nitrogenase molybdenum iron protein domain"/>
    <property type="match status" value="3"/>
</dbReference>
<dbReference type="PANTHER" id="PTHR42953:SF3">
    <property type="entry name" value="HIGH-AFFINITY ZINC UPTAKE SYSTEM PROTEIN ZNUA"/>
    <property type="match status" value="1"/>
</dbReference>
<comment type="similarity">
    <text evidence="1">Belongs to the bacterial solute-binding protein 9 family.</text>
</comment>
<proteinExistence type="inferred from homology"/>
<dbReference type="InterPro" id="IPR050492">
    <property type="entry name" value="Bact_metal-bind_prot9"/>
</dbReference>
<keyword evidence="9" id="KW-1185">Reference proteome</keyword>
<evidence type="ECO:0000256" key="6">
    <source>
        <dbReference type="SAM" id="MobiDB-lite"/>
    </source>
</evidence>
<feature type="compositionally biased region" description="Basic and acidic residues" evidence="6">
    <location>
        <begin position="189"/>
        <end position="209"/>
    </location>
</feature>
<dbReference type="SUPFAM" id="SSF53807">
    <property type="entry name" value="Helical backbone' metal receptor"/>
    <property type="match status" value="1"/>
</dbReference>
<evidence type="ECO:0000256" key="4">
    <source>
        <dbReference type="ARBA" id="ARBA00022729"/>
    </source>
</evidence>
<dbReference type="PANTHER" id="PTHR42953">
    <property type="entry name" value="HIGH-AFFINITY ZINC UPTAKE SYSTEM PROTEIN ZNUA-RELATED"/>
    <property type="match status" value="1"/>
</dbReference>
<evidence type="ECO:0000256" key="5">
    <source>
        <dbReference type="ARBA" id="ARBA00022906"/>
    </source>
</evidence>
<keyword evidence="5" id="KW-0406">Ion transport</keyword>
<feature type="signal peptide" evidence="7">
    <location>
        <begin position="1"/>
        <end position="33"/>
    </location>
</feature>
<feature type="region of interest" description="Disordered" evidence="6">
    <location>
        <begin position="134"/>
        <end position="209"/>
    </location>
</feature>
<gene>
    <name evidence="8" type="ORF">B0E33_26885</name>
</gene>
<keyword evidence="5" id="KW-0864">Zinc transport</keyword>
<evidence type="ECO:0000256" key="7">
    <source>
        <dbReference type="SAM" id="SignalP"/>
    </source>
</evidence>
<reference evidence="8 9" key="1">
    <citation type="submission" date="2017-02" db="EMBL/GenBank/DDBJ databases">
        <authorList>
            <person name="Jeong S."/>
        </authorList>
    </citation>
    <scope>NUCLEOTIDE SEQUENCE [LARGE SCALE GENOMIC DNA]</scope>
    <source>
        <strain evidence="8 9">RMAR6-6</strain>
    </source>
</reference>
<dbReference type="EMBL" id="CP019630">
    <property type="protein sequence ID" value="AQQ06756.1"/>
    <property type="molecule type" value="Genomic_DNA"/>
</dbReference>
<feature type="compositionally biased region" description="Basic and acidic residues" evidence="6">
    <location>
        <begin position="134"/>
        <end position="155"/>
    </location>
</feature>
<evidence type="ECO:0000313" key="9">
    <source>
        <dbReference type="Proteomes" id="UP000188174"/>
    </source>
</evidence>
<name>A0ABM6I8G5_9HYPH</name>
<keyword evidence="4 7" id="KW-0732">Signal</keyword>
<feature type="chain" id="PRO_5045470037" description="High-affinity zinc uptake system protein ZnuA" evidence="7">
    <location>
        <begin position="34"/>
        <end position="383"/>
    </location>
</feature>
<protein>
    <recommendedName>
        <fullName evidence="2">High-affinity zinc uptake system protein ZnuA</fullName>
    </recommendedName>
</protein>
<evidence type="ECO:0000256" key="2">
    <source>
        <dbReference type="ARBA" id="ARBA00015915"/>
    </source>
</evidence>
<accession>A0ABM6I8G5</accession>
<evidence type="ECO:0000256" key="3">
    <source>
        <dbReference type="ARBA" id="ARBA00022448"/>
    </source>
</evidence>
<feature type="compositionally biased region" description="Basic and acidic residues" evidence="6">
    <location>
        <begin position="162"/>
        <end position="183"/>
    </location>
</feature>
<dbReference type="RefSeq" id="WP_077292898.1">
    <property type="nucleotide sequence ID" value="NZ_CP019630.1"/>
</dbReference>
<dbReference type="InterPro" id="IPR006127">
    <property type="entry name" value="ZnuA-like"/>
</dbReference>
<keyword evidence="3" id="KW-0813">Transport</keyword>
<dbReference type="Proteomes" id="UP000188174">
    <property type="component" value="Chromosome"/>
</dbReference>
<keyword evidence="5" id="KW-0862">Zinc</keyword>
<dbReference type="Pfam" id="PF01297">
    <property type="entry name" value="ZnuA"/>
    <property type="match status" value="1"/>
</dbReference>
<evidence type="ECO:0000256" key="1">
    <source>
        <dbReference type="ARBA" id="ARBA00011028"/>
    </source>
</evidence>
<organism evidence="8 9">
    <name type="scientific">Roseibium algicola</name>
    <dbReference type="NCBI Taxonomy" id="2857014"/>
    <lineage>
        <taxon>Bacteria</taxon>
        <taxon>Pseudomonadati</taxon>
        <taxon>Pseudomonadota</taxon>
        <taxon>Alphaproteobacteria</taxon>
        <taxon>Hyphomicrobiales</taxon>
        <taxon>Stappiaceae</taxon>
        <taxon>Roseibium</taxon>
    </lineage>
</organism>
<evidence type="ECO:0000313" key="8">
    <source>
        <dbReference type="EMBL" id="AQQ06756.1"/>
    </source>
</evidence>
<sequence>MPLTFSAIKNSACRSLYLTAPAAAALVTLTVNAHADAPSVVTSIKPIHSIASAVMEGVGTPYVLVDGASSPHGYALKPSQAFLLQGADVVFWVGPELAPSLKKPIETMAKNAVTVELIDASGIHQLDIREGASFDAHDHDHDDGHSGEEHAHDHAEEEEDDHDHAGGEHDHEEGAHEHAGHEHDDDDSHADAHDHSGHDHDAEHQHAAHEAVDPHIWLNPENGIEIAKIMADTLAKQDPANAEIYKKNAAAFSKRIASLDQDISAELAPFADKKFIVFHDAYHHFEHHYEIEASGSVTVSPEALASADRIQEIQGKIRDLGVSCVFQEPQFDAKLVSVVLEGSSARSGTLDPLGTDLENGPDLYPQLLKGLSSSLKECLGGAS</sequence>